<sequence>MDDAKVGIRRVRSVKDVINLYDDRNHRNADADSSSFKKTHMDSSSLSPTSRTRELHKARRDIGNYKESRWTSESTTSHAESELSNAKKTMKNLSLKIEESSYKAKARMKDIEALEKKGRNQQDGSMVVSMNENYEHAKVMKELEYIKKELFKLKLDVASVLEEKLRAEKEIKASSSKMIACSSKAEELRKEIEEANEEQVLAELARIEALKELEDIKARKESEEKEFLCKLEMTRKKIKEAEEERDESMELEMKLAMTVSDVELLQNQLVLVAEMEKRVQGDESVKLLEGGLRKCGESEEEDSAELQAVKEELEASMKELALIRAEGFQFMTSMDVIRNELKHITKETTRLKKNDSSVQNLTSKLLRMKSKLEAASAAEEKAKSLVVSLSYSLENLKTETDEAKNEKVLISQEIITTKEEIQKTDYEIDANEEKLLGLMKELEEAKAIEALALEKLKTLSETAMRERAITAKHSSLITISKFEYEYLTNHAAAAEEIADKKVAAAEAWIKALKASEKEIVMETKIAQREFKETMLKEERESYIKEKKMVARRVGSEEFESSRKRDKSSGKNLQRAISRKSFKSNGSLTPAKRAKFQMSLGSPAPRHLSPFTLKKRKKVIPNLTKLFGGKKNNRTIE</sequence>
<dbReference type="GO" id="GO:0009904">
    <property type="term" value="P:chloroplast accumulation movement"/>
    <property type="evidence" value="ECO:0007669"/>
    <property type="project" value="TreeGrafter"/>
</dbReference>
<dbReference type="PANTHER" id="PTHR32054">
    <property type="entry name" value="HEAVY CHAIN, PUTATIVE, EXPRESSED-RELATED-RELATED"/>
    <property type="match status" value="1"/>
</dbReference>
<dbReference type="AlphaFoldDB" id="A0AAV1AVW9"/>
<keyword evidence="2 3" id="KW-0175">Coiled coil</keyword>
<keyword evidence="6" id="KW-1185">Reference proteome</keyword>
<feature type="compositionally biased region" description="Polar residues" evidence="4">
    <location>
        <begin position="31"/>
        <end position="50"/>
    </location>
</feature>
<feature type="region of interest" description="Disordered" evidence="4">
    <location>
        <begin position="553"/>
        <end position="614"/>
    </location>
</feature>
<feature type="compositionally biased region" description="Basic and acidic residues" evidence="4">
    <location>
        <begin position="51"/>
        <end position="70"/>
    </location>
</feature>
<dbReference type="GO" id="GO:0005829">
    <property type="term" value="C:cytosol"/>
    <property type="evidence" value="ECO:0007669"/>
    <property type="project" value="TreeGrafter"/>
</dbReference>
<feature type="coiled-coil region" evidence="3">
    <location>
        <begin position="296"/>
        <end position="326"/>
    </location>
</feature>
<evidence type="ECO:0000256" key="4">
    <source>
        <dbReference type="SAM" id="MobiDB-lite"/>
    </source>
</evidence>
<organism evidence="5 6">
    <name type="scientific">Vicia faba</name>
    <name type="common">Broad bean</name>
    <name type="synonym">Faba vulgaris</name>
    <dbReference type="NCBI Taxonomy" id="3906"/>
    <lineage>
        <taxon>Eukaryota</taxon>
        <taxon>Viridiplantae</taxon>
        <taxon>Streptophyta</taxon>
        <taxon>Embryophyta</taxon>
        <taxon>Tracheophyta</taxon>
        <taxon>Spermatophyta</taxon>
        <taxon>Magnoliopsida</taxon>
        <taxon>eudicotyledons</taxon>
        <taxon>Gunneridae</taxon>
        <taxon>Pentapetalae</taxon>
        <taxon>rosids</taxon>
        <taxon>fabids</taxon>
        <taxon>Fabales</taxon>
        <taxon>Fabaceae</taxon>
        <taxon>Papilionoideae</taxon>
        <taxon>50 kb inversion clade</taxon>
        <taxon>NPAAA clade</taxon>
        <taxon>Hologalegina</taxon>
        <taxon>IRL clade</taxon>
        <taxon>Fabeae</taxon>
        <taxon>Vicia</taxon>
    </lineage>
</organism>
<comment type="similarity">
    <text evidence="1">Belongs to the WEB family.</text>
</comment>
<feature type="compositionally biased region" description="Basic and acidic residues" evidence="4">
    <location>
        <begin position="553"/>
        <end position="568"/>
    </location>
</feature>
<dbReference type="InterPro" id="IPR008545">
    <property type="entry name" value="Web"/>
</dbReference>
<proteinExistence type="inferred from homology"/>
<dbReference type="Pfam" id="PF05701">
    <property type="entry name" value="WEMBL"/>
    <property type="match status" value="1"/>
</dbReference>
<feature type="region of interest" description="Disordered" evidence="4">
    <location>
        <begin position="26"/>
        <end position="87"/>
    </location>
</feature>
<evidence type="ECO:0000313" key="5">
    <source>
        <dbReference type="EMBL" id="CAI8613408.1"/>
    </source>
</evidence>
<feature type="compositionally biased region" description="Low complexity" evidence="4">
    <location>
        <begin position="71"/>
        <end position="84"/>
    </location>
</feature>
<evidence type="ECO:0008006" key="7">
    <source>
        <dbReference type="Google" id="ProtNLM"/>
    </source>
</evidence>
<evidence type="ECO:0000313" key="6">
    <source>
        <dbReference type="Proteomes" id="UP001157006"/>
    </source>
</evidence>
<evidence type="ECO:0000256" key="3">
    <source>
        <dbReference type="SAM" id="Coils"/>
    </source>
</evidence>
<reference evidence="5 6" key="1">
    <citation type="submission" date="2023-01" db="EMBL/GenBank/DDBJ databases">
        <authorList>
            <person name="Kreplak J."/>
        </authorList>
    </citation>
    <scope>NUCLEOTIDE SEQUENCE [LARGE SCALE GENOMIC DNA]</scope>
</reference>
<protein>
    <recommendedName>
        <fullName evidence="7">Protein PLASTID MOVEMENT IMPAIRED 2</fullName>
    </recommendedName>
</protein>
<accession>A0AAV1AVW9</accession>
<feature type="coiled-coil region" evidence="3">
    <location>
        <begin position="358"/>
        <end position="459"/>
    </location>
</feature>
<feature type="coiled-coil region" evidence="3">
    <location>
        <begin position="178"/>
        <end position="251"/>
    </location>
</feature>
<evidence type="ECO:0000256" key="2">
    <source>
        <dbReference type="ARBA" id="ARBA00023054"/>
    </source>
</evidence>
<dbReference type="EMBL" id="OX451740">
    <property type="protein sequence ID" value="CAI8613408.1"/>
    <property type="molecule type" value="Genomic_DNA"/>
</dbReference>
<evidence type="ECO:0000256" key="1">
    <source>
        <dbReference type="ARBA" id="ARBA00005485"/>
    </source>
</evidence>
<dbReference type="GO" id="GO:0009903">
    <property type="term" value="P:chloroplast avoidance movement"/>
    <property type="evidence" value="ECO:0007669"/>
    <property type="project" value="TreeGrafter"/>
</dbReference>
<name>A0AAV1AVW9_VICFA</name>
<dbReference type="PANTHER" id="PTHR32054:SF2">
    <property type="entry name" value="PROTEIN PLASTID MOVEMENT IMPAIRED 2"/>
    <property type="match status" value="1"/>
</dbReference>
<gene>
    <name evidence="5" type="ORF">VFH_V079240</name>
</gene>
<dbReference type="Proteomes" id="UP001157006">
    <property type="component" value="Chromosome 5"/>
</dbReference>